<evidence type="ECO:0000256" key="1">
    <source>
        <dbReference type="SAM" id="MobiDB-lite"/>
    </source>
</evidence>
<comment type="caution">
    <text evidence="2">The sequence shown here is derived from an EMBL/GenBank/DDBJ whole genome shotgun (WGS) entry which is preliminary data.</text>
</comment>
<keyword evidence="3" id="KW-1185">Reference proteome</keyword>
<reference evidence="2 3" key="1">
    <citation type="submission" date="2017-12" db="EMBL/GenBank/DDBJ databases">
        <title>Characterization of six clinical isolates of Enterochimera gen. nov., a novel genus of the Yersiniaciae family and the three species Enterochimera arupensis sp. nov., Enterochimera coloradensis sp. nov, and Enterochimera californica sp. nov.</title>
        <authorList>
            <person name="Rossi A."/>
            <person name="Fisher M."/>
        </authorList>
    </citation>
    <scope>NUCLEOTIDE SEQUENCE [LARGE SCALE GENOMIC DNA]</scope>
    <source>
        <strain evidence="3">2015-Iso6</strain>
    </source>
</reference>
<dbReference type="EMBL" id="PJZF01000038">
    <property type="protein sequence ID" value="PLR30232.1"/>
    <property type="molecule type" value="Genomic_DNA"/>
</dbReference>
<feature type="region of interest" description="Disordered" evidence="1">
    <location>
        <begin position="645"/>
        <end position="688"/>
    </location>
</feature>
<dbReference type="Proteomes" id="UP000234240">
    <property type="component" value="Unassembled WGS sequence"/>
</dbReference>
<proteinExistence type="predicted"/>
<evidence type="ECO:0000313" key="3">
    <source>
        <dbReference type="Proteomes" id="UP000234240"/>
    </source>
</evidence>
<name>A0A2N5DU05_9GAMM</name>
<dbReference type="AlphaFoldDB" id="A0A2N5DU05"/>
<sequence length="688" mass="71204">MAAKAAAKTALRAVPIVGQVLGVGYDAVTGWQNKDGQAKAFDLKEGQEATKRQKAEYTAANIADMGGLVSGGAGLLASGASKLGLGGVAKSLTFSTEDMAKGLDNKISSAKNLATSLSSALGLGALGFSEQAKAEKAADERTTDVVDAVKTGATATTQALSDLAKAFESGSLLKAAANKAEEAAQTVVDFGARTYANIAQPATDAVSPELNIGGSNAKARSFRNNNFGNLQYAGQKGARLENANAYGERRFARFDTPEEGFRSLANQLSSYANGTSSVVGYKKLQSIGEIIPSFAPESENNTKAYMASLSKQLGVGLNDKLDLQNPEVMTKVMRAIATLEGGNPQVTDEFIKNSIGHYQEGSGNKGRGQWVGQFNDSTLPIINQKRQQLGLAPVTKYDQYAGIASVNGKAVDSSLPLASMAALPAAGGQVVQHAQSVKKPGDTASHAISRGGIDYRPATLPMDGTAARAVVDKIGADELRHTEGLRHQVYVASEAESPPESKKIVDAAKEAKAAQVGQVAAARPTGAATVNAGVSFRSAKLGSDDGSVWNTVAKKLGAEHVLNAEGLRHQVNPVDENAASAGRASLSAAAISRPGMAIPVRMPTIQDLSASNVQPTVNVANPQPAFPKEASALLKKINETLEEIRGHTKDAAEKAGDQAPKANTPQPAPRGSVPLSINDPLMASVAGN</sequence>
<accession>A0A2N5DU05</accession>
<gene>
    <name evidence="2" type="ORF">CYR55_22375</name>
</gene>
<organism evidence="2 3">
    <name type="scientific">Chimaeribacter californicus</name>
    <dbReference type="NCBI Taxonomy" id="2060067"/>
    <lineage>
        <taxon>Bacteria</taxon>
        <taxon>Pseudomonadati</taxon>
        <taxon>Pseudomonadota</taxon>
        <taxon>Gammaproteobacteria</taxon>
        <taxon>Enterobacterales</taxon>
        <taxon>Yersiniaceae</taxon>
        <taxon>Chimaeribacter</taxon>
    </lineage>
</organism>
<feature type="compositionally biased region" description="Basic and acidic residues" evidence="1">
    <location>
        <begin position="645"/>
        <end position="656"/>
    </location>
</feature>
<protein>
    <submittedName>
        <fullName evidence="2">Uncharacterized protein</fullName>
    </submittedName>
</protein>
<evidence type="ECO:0000313" key="2">
    <source>
        <dbReference type="EMBL" id="PLR30232.1"/>
    </source>
</evidence>